<dbReference type="Gene3D" id="3.30.40.10">
    <property type="entry name" value="Zinc/RING finger domain, C3HC4 (zinc finger)"/>
    <property type="match status" value="2"/>
</dbReference>
<evidence type="ECO:0000313" key="4">
    <source>
        <dbReference type="Proteomes" id="UP001497457"/>
    </source>
</evidence>
<dbReference type="AlphaFoldDB" id="A0ABC8W7B3"/>
<dbReference type="Pfam" id="PF22908">
    <property type="entry name" value="PHD_NSD"/>
    <property type="match status" value="1"/>
</dbReference>
<accession>A0ABC8W7B3</accession>
<dbReference type="InterPro" id="IPR013083">
    <property type="entry name" value="Znf_RING/FYVE/PHD"/>
</dbReference>
<protein>
    <recommendedName>
        <fullName evidence="2">Histone-lysine N-methyltransferase NSD-like PHD zinc finger domain-containing protein</fullName>
    </recommendedName>
</protein>
<dbReference type="EMBL" id="OZ075121">
    <property type="protein sequence ID" value="CAL4903720.1"/>
    <property type="molecule type" value="Genomic_DNA"/>
</dbReference>
<dbReference type="Proteomes" id="UP001497457">
    <property type="component" value="Chromosome 11b"/>
</dbReference>
<reference evidence="3" key="1">
    <citation type="submission" date="2024-10" db="EMBL/GenBank/DDBJ databases">
        <authorList>
            <person name="Ryan C."/>
        </authorList>
    </citation>
    <scope>NUCLEOTIDE SEQUENCE [LARGE SCALE GENOMIC DNA]</scope>
</reference>
<dbReference type="InterPro" id="IPR055198">
    <property type="entry name" value="NSD_PHD"/>
</dbReference>
<evidence type="ECO:0000256" key="1">
    <source>
        <dbReference type="SAM" id="MobiDB-lite"/>
    </source>
</evidence>
<name>A0ABC8W7B3_9POAL</name>
<gene>
    <name evidence="3" type="ORF">URODEC1_LOCUS10709</name>
</gene>
<keyword evidence="4" id="KW-1185">Reference proteome</keyword>
<sequence>MDCEGRQTMVGVENSGHVLRTPRRARDVKRKSKKKRKPRPEDGDDICAICDDGGYVTCCDGRCLRSFHLTQEHGEGSKCPSLGHTSEQAKMIIDKKDFICKNCKYKQHQCSACGLLGSSDLSSGAEVFKCKDYACGHFYHPKCISELLHADSKVRASLFEQRVAAGLKFLCHVHKCSVCHGAENKDDKNMQFAVCTLCPTAYHRKCLPSDILFEAKEGTNGYIFQRAWDGILRDRTLIYCMYVDSLTFGSHLLHMTHLCWILCRKHEIVKELGIPRRKLIIFPDAKRKFVPKCPERAPKEQDILVEEELLDHPSSEPSETQPPPATVQNQFSRSNPMESFAPSYLYTRPYPGSCGWIDD</sequence>
<feature type="region of interest" description="Disordered" evidence="1">
    <location>
        <begin position="1"/>
        <end position="41"/>
    </location>
</feature>
<feature type="region of interest" description="Disordered" evidence="1">
    <location>
        <begin position="310"/>
        <end position="336"/>
    </location>
</feature>
<evidence type="ECO:0000259" key="2">
    <source>
        <dbReference type="Pfam" id="PF22908"/>
    </source>
</evidence>
<evidence type="ECO:0000313" key="3">
    <source>
        <dbReference type="EMBL" id="CAL4903720.1"/>
    </source>
</evidence>
<feature type="compositionally biased region" description="Basic residues" evidence="1">
    <location>
        <begin position="20"/>
        <end position="38"/>
    </location>
</feature>
<feature type="compositionally biased region" description="Polar residues" evidence="1">
    <location>
        <begin position="326"/>
        <end position="336"/>
    </location>
</feature>
<proteinExistence type="predicted"/>
<dbReference type="GO" id="GO:0006338">
    <property type="term" value="P:chromatin remodeling"/>
    <property type="evidence" value="ECO:0007669"/>
    <property type="project" value="UniProtKB-ARBA"/>
</dbReference>
<feature type="domain" description="Histone-lysine N-methyltransferase NSD-like PHD zinc finger" evidence="2">
    <location>
        <begin position="106"/>
        <end position="174"/>
    </location>
</feature>
<organism evidence="3 4">
    <name type="scientific">Urochloa decumbens</name>
    <dbReference type="NCBI Taxonomy" id="240449"/>
    <lineage>
        <taxon>Eukaryota</taxon>
        <taxon>Viridiplantae</taxon>
        <taxon>Streptophyta</taxon>
        <taxon>Embryophyta</taxon>
        <taxon>Tracheophyta</taxon>
        <taxon>Spermatophyta</taxon>
        <taxon>Magnoliopsida</taxon>
        <taxon>Liliopsida</taxon>
        <taxon>Poales</taxon>
        <taxon>Poaceae</taxon>
        <taxon>PACMAD clade</taxon>
        <taxon>Panicoideae</taxon>
        <taxon>Panicodae</taxon>
        <taxon>Paniceae</taxon>
        <taxon>Melinidinae</taxon>
        <taxon>Urochloa</taxon>
    </lineage>
</organism>
<dbReference type="PANTHER" id="PTHR46235:SF2">
    <property type="entry name" value="GLYCOPROTEIN FAMILY PROTEIN, PUTATIVE, EXPRESSED-RELATED"/>
    <property type="match status" value="1"/>
</dbReference>
<dbReference type="PANTHER" id="PTHR46235">
    <property type="entry name" value="PHD FINGER-CONTAINING PROTEIN DDB_G0268158"/>
    <property type="match status" value="1"/>
</dbReference>